<dbReference type="PANTHER" id="PTHR30319:SF1">
    <property type="entry name" value="TRANSCRIPTIONAL REPRESSOR PAAX"/>
    <property type="match status" value="1"/>
</dbReference>
<dbReference type="PANTHER" id="PTHR30319">
    <property type="entry name" value="PHENYLACETIC ACID REGULATOR-RELATED TRANSCRIPTIONAL REPRESSOR"/>
    <property type="match status" value="1"/>
</dbReference>
<dbReference type="Pfam" id="PF07848">
    <property type="entry name" value="PaaX"/>
    <property type="match status" value="1"/>
</dbReference>
<dbReference type="Pfam" id="PF08223">
    <property type="entry name" value="PaaX_C"/>
    <property type="match status" value="1"/>
</dbReference>
<dbReference type="InterPro" id="IPR011965">
    <property type="entry name" value="PaaX_trns_reg"/>
</dbReference>
<evidence type="ECO:0000313" key="4">
    <source>
        <dbReference type="EMBL" id="SFL88507.1"/>
    </source>
</evidence>
<dbReference type="OrthoDB" id="2270427at2"/>
<evidence type="ECO:0000259" key="2">
    <source>
        <dbReference type="Pfam" id="PF07848"/>
    </source>
</evidence>
<reference evidence="4 5" key="1">
    <citation type="submission" date="2016-10" db="EMBL/GenBank/DDBJ databases">
        <authorList>
            <person name="de Groot N.N."/>
        </authorList>
    </citation>
    <scope>NUCLEOTIDE SEQUENCE [LARGE SCALE GENOMIC DNA]</scope>
    <source>
        <strain evidence="4 5">ATCC 43154</strain>
    </source>
</reference>
<dbReference type="STRING" id="758825.SAMN02982985_01868"/>
<dbReference type="Gene3D" id="1.20.58.1460">
    <property type="match status" value="1"/>
</dbReference>
<sequence length="340" mass="37272">MNAMPIELRAPRAPRTLSTPQLALASAPHCDPHWLDACLRQTTPTANALLKQIFGDSVMPRGEAVWLSDLIELMALFGVDPRATRTGVFRLTEQGCLYARRYGRRSAYALLPDAAEQLRGAWHALSAPPDYAWDGSWSLVINTGGSGTAPAFAALRRSLAEQGYCALAPQVLARPTMPERCGRDDPPALGLAQRGSVLQVAGQQVDGLGPLQEMGRQAWDLDATAAPYHAFLRRFAPLRHALADGQALSARQAFALRMLVADAYRQCRASDPLLPSAFLPQDWPAMPAYELCLDLYLHTFPLARQHVEQSLGEPVPPPPPLRNERTLQRPPFRIHALSKA</sequence>
<dbReference type="InterPro" id="IPR036388">
    <property type="entry name" value="WH-like_DNA-bd_sf"/>
</dbReference>
<evidence type="ECO:0000256" key="1">
    <source>
        <dbReference type="SAM" id="MobiDB-lite"/>
    </source>
</evidence>
<name>A0A1I4LCZ9_9BURK</name>
<feature type="domain" description="Transcriptional repressor PaaX-like N-terminal" evidence="2">
    <location>
        <begin position="49"/>
        <end position="110"/>
    </location>
</feature>
<keyword evidence="5" id="KW-1185">Reference proteome</keyword>
<protein>
    <submittedName>
        <fullName evidence="4">Transcriptional regulator, PaaX family</fullName>
    </submittedName>
</protein>
<dbReference type="Gene3D" id="1.10.10.10">
    <property type="entry name" value="Winged helix-like DNA-binding domain superfamily/Winged helix DNA-binding domain"/>
    <property type="match status" value="1"/>
</dbReference>
<accession>A0A1I4LCZ9</accession>
<dbReference type="InterPro" id="IPR013225">
    <property type="entry name" value="PaaX_C"/>
</dbReference>
<organism evidence="4 5">
    <name type="scientific">Rugamonas rubra</name>
    <dbReference type="NCBI Taxonomy" id="758825"/>
    <lineage>
        <taxon>Bacteria</taxon>
        <taxon>Pseudomonadati</taxon>
        <taxon>Pseudomonadota</taxon>
        <taxon>Betaproteobacteria</taxon>
        <taxon>Burkholderiales</taxon>
        <taxon>Oxalobacteraceae</taxon>
        <taxon>Telluria group</taxon>
        <taxon>Rugamonas</taxon>
    </lineage>
</organism>
<feature type="domain" description="Transcriptional repressor PaaX-like C-terminal" evidence="3">
    <location>
        <begin position="219"/>
        <end position="308"/>
    </location>
</feature>
<dbReference type="InterPro" id="IPR012906">
    <property type="entry name" value="PaaX-like_N"/>
</dbReference>
<dbReference type="PIRSF" id="PIRSF020623">
    <property type="entry name" value="PaaX"/>
    <property type="match status" value="1"/>
</dbReference>
<feature type="region of interest" description="Disordered" evidence="1">
    <location>
        <begin position="309"/>
        <end position="328"/>
    </location>
</feature>
<evidence type="ECO:0000313" key="5">
    <source>
        <dbReference type="Proteomes" id="UP000199470"/>
    </source>
</evidence>
<dbReference type="Proteomes" id="UP000199470">
    <property type="component" value="Unassembled WGS sequence"/>
</dbReference>
<gene>
    <name evidence="4" type="ORF">SAMN02982985_01868</name>
</gene>
<dbReference type="GO" id="GO:0006351">
    <property type="term" value="P:DNA-templated transcription"/>
    <property type="evidence" value="ECO:0007669"/>
    <property type="project" value="InterPro"/>
</dbReference>
<evidence type="ECO:0000259" key="3">
    <source>
        <dbReference type="Pfam" id="PF08223"/>
    </source>
</evidence>
<dbReference type="EMBL" id="FOTW01000009">
    <property type="protein sequence ID" value="SFL88507.1"/>
    <property type="molecule type" value="Genomic_DNA"/>
</dbReference>
<dbReference type="AlphaFoldDB" id="A0A1I4LCZ9"/>
<dbReference type="RefSeq" id="WP_093386766.1">
    <property type="nucleotide sequence ID" value="NZ_FOTW01000009.1"/>
</dbReference>
<proteinExistence type="predicted"/>